<accession>A0A8S1DNY0</accession>
<proteinExistence type="predicted"/>
<feature type="region of interest" description="Disordered" evidence="1">
    <location>
        <begin position="51"/>
        <end position="76"/>
    </location>
</feature>
<dbReference type="EMBL" id="CADEPI010000328">
    <property type="protein sequence ID" value="CAB3383865.1"/>
    <property type="molecule type" value="Genomic_DNA"/>
</dbReference>
<sequence length="76" mass="8795">MPVVVVQILRSPPNQFGRELQKASRFHWNFFALVSIPQFEETYSAKIGHSSAINNNRSSNFHRRPAESRVITIKQQ</sequence>
<comment type="caution">
    <text evidence="2">The sequence shown here is derived from an EMBL/GenBank/DDBJ whole genome shotgun (WGS) entry which is preliminary data.</text>
</comment>
<keyword evidence="3" id="KW-1185">Reference proteome</keyword>
<dbReference type="Proteomes" id="UP000494165">
    <property type="component" value="Unassembled WGS sequence"/>
</dbReference>
<name>A0A8S1DNY0_9INSE</name>
<protein>
    <submittedName>
        <fullName evidence="2">Uncharacterized protein</fullName>
    </submittedName>
</protein>
<organism evidence="2 3">
    <name type="scientific">Cloeon dipterum</name>
    <dbReference type="NCBI Taxonomy" id="197152"/>
    <lineage>
        <taxon>Eukaryota</taxon>
        <taxon>Metazoa</taxon>
        <taxon>Ecdysozoa</taxon>
        <taxon>Arthropoda</taxon>
        <taxon>Hexapoda</taxon>
        <taxon>Insecta</taxon>
        <taxon>Pterygota</taxon>
        <taxon>Palaeoptera</taxon>
        <taxon>Ephemeroptera</taxon>
        <taxon>Pisciforma</taxon>
        <taxon>Baetidae</taxon>
        <taxon>Cloeon</taxon>
    </lineage>
</organism>
<evidence type="ECO:0000256" key="1">
    <source>
        <dbReference type="SAM" id="MobiDB-lite"/>
    </source>
</evidence>
<evidence type="ECO:0000313" key="3">
    <source>
        <dbReference type="Proteomes" id="UP000494165"/>
    </source>
</evidence>
<evidence type="ECO:0000313" key="2">
    <source>
        <dbReference type="EMBL" id="CAB3383865.1"/>
    </source>
</evidence>
<dbReference type="AlphaFoldDB" id="A0A8S1DNY0"/>
<gene>
    <name evidence="2" type="ORF">CLODIP_2_CD12266</name>
</gene>
<reference evidence="2 3" key="1">
    <citation type="submission" date="2020-04" db="EMBL/GenBank/DDBJ databases">
        <authorList>
            <person name="Alioto T."/>
            <person name="Alioto T."/>
            <person name="Gomez Garrido J."/>
        </authorList>
    </citation>
    <scope>NUCLEOTIDE SEQUENCE [LARGE SCALE GENOMIC DNA]</scope>
</reference>